<feature type="domain" description="RRM" evidence="7">
    <location>
        <begin position="430"/>
        <end position="496"/>
    </location>
</feature>
<sequence length="595" mass="62264">MTPHRSTGQAAGLLPISITQKGAVAGPSKPSASKPTAPRLKLLVRRLPPGLTQPELETLLGEEWKVGGKKVDWLSFKEGKVSTTASKPSRPSRAYIRVTSLSLVQDLSDKVRTTTFQDARNTIIDPVLIGPPTLEYAPYPRVPGGKARKDARQGTIDQDVDFIAFLESLTNPVAKAPVDLNAETEKAEKVTTTPLIQYLKEKKANKAKEPSSPAKPTKHSRAEAKEAAKASKVQAKKLLSRAERAAPAASEKPSKLDRATKEAVRAANKQAAAQAPKASGKAQQAPPAAKESKPAPAPSPAPERKRERGDISAATKILRRDLGLGPPNPSRRRGEKPTVNTNVASSKVNEPASPATERVKTPSTPRGPKADSEAAQKNTPAKAGRAPPTEPAATRNAAKQANQPLAHAKSPPSRQKQQPQPPAPPESTSTQAFLKHANPSQGVTEELLEAGFSKFGKVVKVEIDKKKGFGYVDFAEPEGLRKAIQGSPVQIAQSQVVVLERKSGAAVAQARRSNLPPPSGPVGGRGAAGNNNNNNNNNAPPSGPRQAPPQGPRGGRGGGRGRGGFPKGGRHAGGPKGGANAQGPPAAAKGGQAEK</sequence>
<feature type="compositionally biased region" description="Gly residues" evidence="6">
    <location>
        <begin position="552"/>
        <end position="577"/>
    </location>
</feature>
<evidence type="ECO:0000313" key="8">
    <source>
        <dbReference type="EMBL" id="PGH17438.1"/>
    </source>
</evidence>
<evidence type="ECO:0000313" key="9">
    <source>
        <dbReference type="Proteomes" id="UP000224634"/>
    </source>
</evidence>
<feature type="compositionally biased region" description="Polar residues" evidence="6">
    <location>
        <begin position="338"/>
        <end position="348"/>
    </location>
</feature>
<dbReference type="PANTHER" id="PTHR13112:SF0">
    <property type="entry name" value="FI21285P1"/>
    <property type="match status" value="1"/>
</dbReference>
<evidence type="ECO:0000256" key="6">
    <source>
        <dbReference type="SAM" id="MobiDB-lite"/>
    </source>
</evidence>
<evidence type="ECO:0000256" key="1">
    <source>
        <dbReference type="ARBA" id="ARBA00004123"/>
    </source>
</evidence>
<dbReference type="STRING" id="1447883.A0A2B7Y945"/>
<dbReference type="Pfam" id="PF03467">
    <property type="entry name" value="Smg4_UPF3"/>
    <property type="match status" value="1"/>
</dbReference>
<dbReference type="GO" id="GO:0000184">
    <property type="term" value="P:nuclear-transcribed mRNA catabolic process, nonsense-mediated decay"/>
    <property type="evidence" value="ECO:0007669"/>
    <property type="project" value="UniProtKB-KW"/>
</dbReference>
<dbReference type="InterPro" id="IPR005120">
    <property type="entry name" value="UPF3_dom"/>
</dbReference>
<gene>
    <name evidence="8" type="ORF">AJ80_04808</name>
</gene>
<comment type="caution">
    <text evidence="8">The sequence shown here is derived from an EMBL/GenBank/DDBJ whole genome shotgun (WGS) entry which is preliminary data.</text>
</comment>
<dbReference type="Proteomes" id="UP000224634">
    <property type="component" value="Unassembled WGS sequence"/>
</dbReference>
<dbReference type="GO" id="GO:0005737">
    <property type="term" value="C:cytoplasm"/>
    <property type="evidence" value="ECO:0007669"/>
    <property type="project" value="TreeGrafter"/>
</dbReference>
<feature type="compositionally biased region" description="Pro residues" evidence="6">
    <location>
        <begin position="541"/>
        <end position="551"/>
    </location>
</feature>
<name>A0A2B7Y945_POLH7</name>
<proteinExistence type="inferred from homology"/>
<dbReference type="PROSITE" id="PS50102">
    <property type="entry name" value="RRM"/>
    <property type="match status" value="1"/>
</dbReference>
<dbReference type="Pfam" id="PF00076">
    <property type="entry name" value="RRM_1"/>
    <property type="match status" value="1"/>
</dbReference>
<protein>
    <recommendedName>
        <fullName evidence="7">RRM domain-containing protein</fullName>
    </recommendedName>
</protein>
<keyword evidence="9" id="KW-1185">Reference proteome</keyword>
<feature type="compositionally biased region" description="Basic and acidic residues" evidence="6">
    <location>
        <begin position="220"/>
        <end position="229"/>
    </location>
</feature>
<dbReference type="OrthoDB" id="18087at2759"/>
<dbReference type="InterPro" id="IPR035979">
    <property type="entry name" value="RBD_domain_sf"/>
</dbReference>
<keyword evidence="4" id="KW-0539">Nucleus</keyword>
<dbReference type="EMBL" id="PDNA01000064">
    <property type="protein sequence ID" value="PGH17438.1"/>
    <property type="molecule type" value="Genomic_DNA"/>
</dbReference>
<dbReference type="InterPro" id="IPR000504">
    <property type="entry name" value="RRM_dom"/>
</dbReference>
<dbReference type="SUPFAM" id="SSF54928">
    <property type="entry name" value="RNA-binding domain, RBD"/>
    <property type="match status" value="2"/>
</dbReference>
<dbReference type="CDD" id="cd00590">
    <property type="entry name" value="RRM_SF"/>
    <property type="match status" value="1"/>
</dbReference>
<dbReference type="GO" id="GO:0045727">
    <property type="term" value="P:positive regulation of translation"/>
    <property type="evidence" value="ECO:0007669"/>
    <property type="project" value="TreeGrafter"/>
</dbReference>
<dbReference type="AlphaFoldDB" id="A0A2B7Y945"/>
<feature type="compositionally biased region" description="Polar residues" evidence="6">
    <location>
        <begin position="426"/>
        <end position="442"/>
    </location>
</feature>
<dbReference type="GO" id="GO:0003729">
    <property type="term" value="F:mRNA binding"/>
    <property type="evidence" value="ECO:0007669"/>
    <property type="project" value="TreeGrafter"/>
</dbReference>
<feature type="compositionally biased region" description="Low complexity" evidence="6">
    <location>
        <begin position="528"/>
        <end position="540"/>
    </location>
</feature>
<feature type="compositionally biased region" description="Low complexity" evidence="6">
    <location>
        <begin position="578"/>
        <end position="595"/>
    </location>
</feature>
<dbReference type="CDD" id="cd12455">
    <property type="entry name" value="RRM_like_Smg4_UPF3"/>
    <property type="match status" value="1"/>
</dbReference>
<evidence type="ECO:0000256" key="5">
    <source>
        <dbReference type="PROSITE-ProRule" id="PRU00176"/>
    </source>
</evidence>
<evidence type="ECO:0000256" key="2">
    <source>
        <dbReference type="ARBA" id="ARBA00005991"/>
    </source>
</evidence>
<feature type="compositionally biased region" description="Low complexity" evidence="6">
    <location>
        <begin position="408"/>
        <end position="418"/>
    </location>
</feature>
<feature type="region of interest" description="Disordered" evidence="6">
    <location>
        <begin position="500"/>
        <end position="595"/>
    </location>
</feature>
<accession>A0A2B7Y945</accession>
<keyword evidence="5" id="KW-0694">RNA-binding</keyword>
<evidence type="ECO:0000256" key="4">
    <source>
        <dbReference type="ARBA" id="ARBA00023242"/>
    </source>
</evidence>
<dbReference type="InterPro" id="IPR012677">
    <property type="entry name" value="Nucleotide-bd_a/b_plait_sf"/>
</dbReference>
<dbReference type="FunFam" id="3.30.70.330:FF:000637">
    <property type="entry name" value="Nonsense-mediated mRNA decay protein Upf3, putative"/>
    <property type="match status" value="1"/>
</dbReference>
<dbReference type="InterPro" id="IPR039722">
    <property type="entry name" value="Upf3"/>
</dbReference>
<keyword evidence="3" id="KW-0866">Nonsense-mediated mRNA decay</keyword>
<comment type="similarity">
    <text evidence="2">Belongs to the RENT3 family.</text>
</comment>
<dbReference type="Gene3D" id="3.30.70.330">
    <property type="match status" value="2"/>
</dbReference>
<feature type="compositionally biased region" description="Low complexity" evidence="6">
    <location>
        <begin position="265"/>
        <end position="289"/>
    </location>
</feature>
<feature type="compositionally biased region" description="Basic and acidic residues" evidence="6">
    <location>
        <begin position="252"/>
        <end position="264"/>
    </location>
</feature>
<dbReference type="SMART" id="SM00360">
    <property type="entry name" value="RRM"/>
    <property type="match status" value="1"/>
</dbReference>
<feature type="region of interest" description="Disordered" evidence="6">
    <location>
        <begin position="201"/>
        <end position="442"/>
    </location>
</feature>
<organism evidence="8 9">
    <name type="scientific">Polytolypa hystricis (strain UAMH7299)</name>
    <dbReference type="NCBI Taxonomy" id="1447883"/>
    <lineage>
        <taxon>Eukaryota</taxon>
        <taxon>Fungi</taxon>
        <taxon>Dikarya</taxon>
        <taxon>Ascomycota</taxon>
        <taxon>Pezizomycotina</taxon>
        <taxon>Eurotiomycetes</taxon>
        <taxon>Eurotiomycetidae</taxon>
        <taxon>Onygenales</taxon>
        <taxon>Onygenales incertae sedis</taxon>
        <taxon>Polytolypa</taxon>
    </lineage>
</organism>
<dbReference type="PANTHER" id="PTHR13112">
    <property type="entry name" value="UPF3 REGULATOR OF NONSENSE TRANSCRIPTS-LIKE PROTEIN"/>
    <property type="match status" value="1"/>
</dbReference>
<dbReference type="GO" id="GO:0005730">
    <property type="term" value="C:nucleolus"/>
    <property type="evidence" value="ECO:0007669"/>
    <property type="project" value="TreeGrafter"/>
</dbReference>
<evidence type="ECO:0000256" key="3">
    <source>
        <dbReference type="ARBA" id="ARBA00023161"/>
    </source>
</evidence>
<comment type="subcellular location">
    <subcellularLocation>
        <location evidence="1">Nucleus</location>
    </subcellularLocation>
</comment>
<evidence type="ECO:0000259" key="7">
    <source>
        <dbReference type="PROSITE" id="PS50102"/>
    </source>
</evidence>
<reference evidence="8 9" key="1">
    <citation type="submission" date="2017-10" db="EMBL/GenBank/DDBJ databases">
        <title>Comparative genomics in systemic dimorphic fungi from Ajellomycetaceae.</title>
        <authorList>
            <person name="Munoz J.F."/>
            <person name="Mcewen J.G."/>
            <person name="Clay O.K."/>
            <person name="Cuomo C.A."/>
        </authorList>
    </citation>
    <scope>NUCLEOTIDE SEQUENCE [LARGE SCALE GENOMIC DNA]</scope>
    <source>
        <strain evidence="8 9">UAMH7299</strain>
    </source>
</reference>